<keyword evidence="2" id="KW-1185">Reference proteome</keyword>
<gene>
    <name evidence="1" type="primary">49</name>
    <name evidence="1" type="ORF">PBI_SBASH_49</name>
</gene>
<dbReference type="GeneID" id="23679464"/>
<evidence type="ECO:0000313" key="2">
    <source>
        <dbReference type="Proteomes" id="UP000031075"/>
    </source>
</evidence>
<accession>A0A0A7RVN4</accession>
<dbReference type="Proteomes" id="UP000031075">
    <property type="component" value="Segment"/>
</dbReference>
<reference evidence="1 2" key="1">
    <citation type="submission" date="2014-10" db="EMBL/GenBank/DDBJ databases">
        <authorList>
            <person name="Msani S."/>
            <person name="Brouckaert M.-A."/>
            <person name="Jacobs C."/>
            <person name="Mafu P."/>
            <person name="Moti D."/>
            <person name="Naeem M."/>
            <person name="Ntuli T."/>
            <person name="Mngomezulu K."/>
            <person name="Larsen M.H."/>
            <person name="Rubin E.J."/>
            <person name="Russell D.A."/>
            <person name="Guerrero C.A."/>
            <person name="Bowman C.A."/>
            <person name="Jacobs-Sera D."/>
            <person name="Hendrix R.W."/>
            <person name="Hatfull G.F."/>
        </authorList>
    </citation>
    <scope>NUCLEOTIDE SEQUENCE [LARGE SCALE GENOMIC DNA]</scope>
</reference>
<proteinExistence type="predicted"/>
<name>A0A0A7RVN4_9CAUD</name>
<protein>
    <submittedName>
        <fullName evidence="1">Uncharacterized protein</fullName>
    </submittedName>
</protein>
<dbReference type="EMBL" id="KP027201">
    <property type="protein sequence ID" value="AJA43350.1"/>
    <property type="molecule type" value="Genomic_DNA"/>
</dbReference>
<dbReference type="KEGG" id="vg:23679464"/>
<evidence type="ECO:0000313" key="1">
    <source>
        <dbReference type="EMBL" id="AJA43350.1"/>
    </source>
</evidence>
<dbReference type="RefSeq" id="YP_009124703.1">
    <property type="nucleotide sequence ID" value="NC_026589.1"/>
</dbReference>
<sequence length="215" mass="23926">MIAGALRYAADFLDAVQQAYAERRAGFLEREAGDYLDASGITDATVPDPRYMTLREFLATATDAERAEMAAQRDRVYAIPDSDEVVDVEVHCTDCQCPTTCRCGRELYAEYDGPGAPPIWFHRDDDSPIGVECGHYIARIGEDVTCRCGEIFGDGYSHAKHLVDLQRASRSVVRPEYLATHIAAIRTTCERNGWAEVDQAIAADLLSDYHITRKK</sequence>
<dbReference type="OrthoDB" id="26991at10239"/>
<organism evidence="1 2">
    <name type="scientific">Mycobacterium phage Sbash</name>
    <dbReference type="NCBI Taxonomy" id="1567475"/>
    <lineage>
        <taxon>Viruses</taxon>
        <taxon>Duplodnaviria</taxon>
        <taxon>Heunggongvirae</taxon>
        <taxon>Uroviricota</taxon>
        <taxon>Caudoviricetes</taxon>
        <taxon>Chenonavirus</taxon>
        <taxon>Chenonavirus sbash</taxon>
    </lineage>
</organism>